<keyword evidence="4" id="KW-0804">Transcription</keyword>
<keyword evidence="5" id="KW-0539">Nucleus</keyword>
<evidence type="ECO:0000259" key="7">
    <source>
        <dbReference type="PROSITE" id="PS51369"/>
    </source>
</evidence>
<keyword evidence="8" id="KW-1185">Reference proteome</keyword>
<evidence type="ECO:0000256" key="3">
    <source>
        <dbReference type="ARBA" id="ARBA00023125"/>
    </source>
</evidence>
<evidence type="ECO:0000256" key="2">
    <source>
        <dbReference type="ARBA" id="ARBA00023015"/>
    </source>
</evidence>
<dbReference type="InterPro" id="IPR017887">
    <property type="entry name" value="TF_TCP_subgr"/>
</dbReference>
<evidence type="ECO:0000256" key="4">
    <source>
        <dbReference type="ARBA" id="ARBA00023163"/>
    </source>
</evidence>
<dbReference type="PANTHER" id="PTHR31072:SF168">
    <property type="entry name" value="TRANSCRIPTION FACTOR TCP5"/>
    <property type="match status" value="1"/>
</dbReference>
<evidence type="ECO:0000313" key="10">
    <source>
        <dbReference type="RefSeq" id="XP_010483756.1"/>
    </source>
</evidence>
<dbReference type="GeneID" id="104762207"/>
<protein>
    <submittedName>
        <fullName evidence="9 10">Transcription factor TCP5-like</fullName>
    </submittedName>
</protein>
<evidence type="ECO:0000313" key="9">
    <source>
        <dbReference type="RefSeq" id="XP_010483755.1"/>
    </source>
</evidence>
<feature type="compositionally biased region" description="Acidic residues" evidence="6">
    <location>
        <begin position="1"/>
        <end position="10"/>
    </location>
</feature>
<organism evidence="8 10">
    <name type="scientific">Camelina sativa</name>
    <name type="common">False flax</name>
    <name type="synonym">Myagrum sativum</name>
    <dbReference type="NCBI Taxonomy" id="90675"/>
    <lineage>
        <taxon>Eukaryota</taxon>
        <taxon>Viridiplantae</taxon>
        <taxon>Streptophyta</taxon>
        <taxon>Embryophyta</taxon>
        <taxon>Tracheophyta</taxon>
        <taxon>Spermatophyta</taxon>
        <taxon>Magnoliopsida</taxon>
        <taxon>eudicotyledons</taxon>
        <taxon>Gunneridae</taxon>
        <taxon>Pentapetalae</taxon>
        <taxon>rosids</taxon>
        <taxon>malvids</taxon>
        <taxon>Brassicales</taxon>
        <taxon>Brassicaceae</taxon>
        <taxon>Camelineae</taxon>
        <taxon>Camelina</taxon>
    </lineage>
</organism>
<sequence length="363" mass="40760">MRSRECDEEEIHAKQEGDSNQNHQVNLNHMLQQQQPSTVSSSRQWTSAFRNPRIVRVSRTFGGKDRHSKVCTVRGLRDRRIRLSVPTAIQLYDLQDRLGLSQPSKVIDWLLEEAKDDVDKLPPLQFPHGFNQMYPNLMFGNSGFGESPSSTSSTTFPGSNLGFLENWDLGGSSRTRSRITDTTTTHRESFDLDKGKWIKHDENSNQDHQGFNHQHFPLTNPYNNTSSYYNLGHLQQSLEQSGNNVTVAISNVAANNNNNLNLPPPSSSAPRDGSQLFFGPTPPAMSSLFPTYPSFLGASHHHNHHHHQVVDGAGHLQLFSSNSNTATQQQMMTGNTSLIRPFHHLMSSNHDTDRHSSDNDSDS</sequence>
<feature type="region of interest" description="Disordered" evidence="6">
    <location>
        <begin position="1"/>
        <end position="20"/>
    </location>
</feature>
<accession>A0ABM0XC50</accession>
<gene>
    <name evidence="9 10" type="primary">LOC104762207</name>
</gene>
<comment type="subcellular location">
    <subcellularLocation>
        <location evidence="1">Nucleus</location>
    </subcellularLocation>
</comment>
<dbReference type="InterPro" id="IPR005333">
    <property type="entry name" value="Transcription_factor_TCP"/>
</dbReference>
<feature type="domain" description="TCP" evidence="7">
    <location>
        <begin position="63"/>
        <end position="121"/>
    </location>
</feature>
<keyword evidence="2" id="KW-0805">Transcription regulation</keyword>
<reference evidence="8" key="1">
    <citation type="journal article" date="1997" name="Nucleic Acids Res.">
        <title>tRNAscan-SE: a program for improved detection of transfer RNA genes in genomic sequence.</title>
        <authorList>
            <person name="Lowe T.M."/>
            <person name="Eddy S.R."/>
        </authorList>
    </citation>
    <scope>NUCLEOTIDE SEQUENCE [LARGE SCALE GENOMIC DNA]</scope>
    <source>
        <strain evidence="8">r\DH55</strain>
    </source>
</reference>
<dbReference type="PROSITE" id="PS51369">
    <property type="entry name" value="TCP"/>
    <property type="match status" value="1"/>
</dbReference>
<reference evidence="9 10" key="3">
    <citation type="submission" date="2025-05" db="UniProtKB">
        <authorList>
            <consortium name="RefSeq"/>
        </authorList>
    </citation>
    <scope>IDENTIFICATION</scope>
    <source>
        <tissue evidence="9 10">Leaf</tissue>
    </source>
</reference>
<proteinExistence type="predicted"/>
<name>A0ABM0XC50_CAMSA</name>
<reference evidence="8" key="2">
    <citation type="journal article" date="2014" name="Nat. Commun.">
        <title>The emerging biofuel crop Camelina sativa retains a highly undifferentiated hexaploid genome structure.</title>
        <authorList>
            <person name="Kagale S."/>
            <person name="Koh C."/>
            <person name="Nixon J."/>
            <person name="Bollina V."/>
            <person name="Clarke W.E."/>
            <person name="Tuteja R."/>
            <person name="Spillane C."/>
            <person name="Robinson S.J."/>
            <person name="Links M.G."/>
            <person name="Clarke C."/>
            <person name="Higgins E.E."/>
            <person name="Huebert T."/>
            <person name="Sharpe A.G."/>
            <person name="Parkin I.A."/>
        </authorList>
    </citation>
    <scope>NUCLEOTIDE SEQUENCE [LARGE SCALE GENOMIC DNA]</scope>
    <source>
        <strain evidence="8">r\DH55</strain>
    </source>
</reference>
<evidence type="ECO:0000256" key="5">
    <source>
        <dbReference type="ARBA" id="ARBA00023242"/>
    </source>
</evidence>
<dbReference type="Proteomes" id="UP000694864">
    <property type="component" value="Chromosome 18"/>
</dbReference>
<evidence type="ECO:0000313" key="8">
    <source>
        <dbReference type="Proteomes" id="UP000694864"/>
    </source>
</evidence>
<dbReference type="PANTHER" id="PTHR31072">
    <property type="entry name" value="TRANSCRIPTION FACTOR TCP4-RELATED"/>
    <property type="match status" value="1"/>
</dbReference>
<dbReference type="RefSeq" id="XP_010483756.1">
    <property type="nucleotide sequence ID" value="XM_010485454.2"/>
</dbReference>
<evidence type="ECO:0000256" key="1">
    <source>
        <dbReference type="ARBA" id="ARBA00004123"/>
    </source>
</evidence>
<keyword evidence="3" id="KW-0238">DNA-binding</keyword>
<dbReference type="Pfam" id="PF03634">
    <property type="entry name" value="TCP"/>
    <property type="match status" value="1"/>
</dbReference>
<dbReference type="RefSeq" id="XP_010483755.1">
    <property type="nucleotide sequence ID" value="XM_010485453.2"/>
</dbReference>
<evidence type="ECO:0000256" key="6">
    <source>
        <dbReference type="SAM" id="MobiDB-lite"/>
    </source>
</evidence>